<sequence>MDDFILSFDTHSEQFQEVQLPKYREYHQRQEDPYLVVYKGCLAFFVAPGSWCYWTTIWSVWVMNEFGVVESWVKKFNGETDEKAKWPIGVTKNNEIIIYTDESMIAYNFETKMSRDLIYDSSVDSSWLNYTGSLVFLDEKNELVENASSSV</sequence>
<dbReference type="Gramene" id="OE9A004925T1">
    <property type="protein sequence ID" value="OE9A004925C1"/>
    <property type="gene ID" value="OE9A004925"/>
</dbReference>
<evidence type="ECO:0000259" key="1">
    <source>
        <dbReference type="Pfam" id="PF08268"/>
    </source>
</evidence>
<keyword evidence="3" id="KW-1185">Reference proteome</keyword>
<dbReference type="InterPro" id="IPR013187">
    <property type="entry name" value="F-box-assoc_dom_typ3"/>
</dbReference>
<dbReference type="Proteomes" id="UP000594638">
    <property type="component" value="Unassembled WGS sequence"/>
</dbReference>
<dbReference type="Pfam" id="PF08268">
    <property type="entry name" value="FBA_3"/>
    <property type="match status" value="1"/>
</dbReference>
<dbReference type="OrthoDB" id="5314306at2759"/>
<dbReference type="InterPro" id="IPR017451">
    <property type="entry name" value="F-box-assoc_interact_dom"/>
</dbReference>
<organism evidence="2 3">
    <name type="scientific">Olea europaea subsp. europaea</name>
    <dbReference type="NCBI Taxonomy" id="158383"/>
    <lineage>
        <taxon>Eukaryota</taxon>
        <taxon>Viridiplantae</taxon>
        <taxon>Streptophyta</taxon>
        <taxon>Embryophyta</taxon>
        <taxon>Tracheophyta</taxon>
        <taxon>Spermatophyta</taxon>
        <taxon>Magnoliopsida</taxon>
        <taxon>eudicotyledons</taxon>
        <taxon>Gunneridae</taxon>
        <taxon>Pentapetalae</taxon>
        <taxon>asterids</taxon>
        <taxon>lamiids</taxon>
        <taxon>Lamiales</taxon>
        <taxon>Oleaceae</taxon>
        <taxon>Oleeae</taxon>
        <taxon>Olea</taxon>
    </lineage>
</organism>
<proteinExistence type="predicted"/>
<name>A0A8S0R7M4_OLEEU</name>
<comment type="caution">
    <text evidence="2">The sequence shown here is derived from an EMBL/GenBank/DDBJ whole genome shotgun (WGS) entry which is preliminary data.</text>
</comment>
<evidence type="ECO:0000313" key="3">
    <source>
        <dbReference type="Proteomes" id="UP000594638"/>
    </source>
</evidence>
<dbReference type="EMBL" id="CACTIH010002264">
    <property type="protein sequence ID" value="CAA2975443.1"/>
    <property type="molecule type" value="Genomic_DNA"/>
</dbReference>
<dbReference type="NCBIfam" id="TIGR01640">
    <property type="entry name" value="F_box_assoc_1"/>
    <property type="match status" value="1"/>
</dbReference>
<reference evidence="2 3" key="1">
    <citation type="submission" date="2019-12" db="EMBL/GenBank/DDBJ databases">
        <authorList>
            <person name="Alioto T."/>
            <person name="Alioto T."/>
            <person name="Gomez Garrido J."/>
        </authorList>
    </citation>
    <scope>NUCLEOTIDE SEQUENCE [LARGE SCALE GENOMIC DNA]</scope>
</reference>
<accession>A0A8S0R7M4</accession>
<feature type="domain" description="F-box associated beta-propeller type 3" evidence="1">
    <location>
        <begin position="3"/>
        <end position="102"/>
    </location>
</feature>
<protein>
    <recommendedName>
        <fullName evidence="1">F-box associated beta-propeller type 3 domain-containing protein</fullName>
    </recommendedName>
</protein>
<gene>
    <name evidence="2" type="ORF">OLEA9_A004925</name>
</gene>
<evidence type="ECO:0000313" key="2">
    <source>
        <dbReference type="EMBL" id="CAA2975443.1"/>
    </source>
</evidence>
<dbReference type="AlphaFoldDB" id="A0A8S0R7M4"/>